<accession>A0A6I6SQ95</accession>
<evidence type="ECO:0000313" key="2">
    <source>
        <dbReference type="Proteomes" id="UP000464013"/>
    </source>
</evidence>
<protein>
    <submittedName>
        <fullName evidence="1">Uncharacterized protein</fullName>
    </submittedName>
</protein>
<proteinExistence type="predicted"/>
<dbReference type="EMBL" id="CP035042">
    <property type="protein sequence ID" value="QHC50010.1"/>
    <property type="molecule type" value="Genomic_DNA"/>
</dbReference>
<dbReference type="OrthoDB" id="3078277at2"/>
<organism evidence="1 2">
    <name type="scientific">Billgrantia tianxiuensis</name>
    <dbReference type="NCBI Taxonomy" id="2497861"/>
    <lineage>
        <taxon>Bacteria</taxon>
        <taxon>Pseudomonadati</taxon>
        <taxon>Pseudomonadota</taxon>
        <taxon>Gammaproteobacteria</taxon>
        <taxon>Oceanospirillales</taxon>
        <taxon>Halomonadaceae</taxon>
        <taxon>Billgrantia</taxon>
    </lineage>
</organism>
<dbReference type="KEGG" id="htx:EKK97_10920"/>
<dbReference type="AlphaFoldDB" id="A0A6I6SQ95"/>
<dbReference type="RefSeq" id="WP_159551827.1">
    <property type="nucleotide sequence ID" value="NZ_CP035042.1"/>
</dbReference>
<sequence>MPHLIDFDGLEHDLFVLQHTAYGSREFCEKFDLNMDCDDGDYEWWEYKGLLKSYVGNKIIESAIKLRMVQDFAKHDDDELDVKAFDREARHGLVIGSISGLSTPLSLRESCNKIVHATEARMHWMNSQNKPEVEYWSGVYELFGESRGKGWQVDLNIPEWCTAMIRFNKTMQEEVDWHHAYKHDW</sequence>
<name>A0A6I6SQ95_9GAMM</name>
<dbReference type="Proteomes" id="UP000464013">
    <property type="component" value="Chromosome"/>
</dbReference>
<reference evidence="1 2" key="1">
    <citation type="submission" date="2019-01" db="EMBL/GenBank/DDBJ databases">
        <title>Complete genome of a denitifying bacterium Halomons sp. BC-M4-5.</title>
        <authorList>
            <person name="Wang L."/>
            <person name="Shao Z."/>
        </authorList>
    </citation>
    <scope>NUCLEOTIDE SEQUENCE [LARGE SCALE GENOMIC DNA]</scope>
    <source>
        <strain evidence="1 2">BC-M4-5</strain>
    </source>
</reference>
<evidence type="ECO:0000313" key="1">
    <source>
        <dbReference type="EMBL" id="QHC50010.1"/>
    </source>
</evidence>
<keyword evidence="2" id="KW-1185">Reference proteome</keyword>
<gene>
    <name evidence="1" type="ORF">EKK97_10920</name>
</gene>